<reference evidence="1 2" key="1">
    <citation type="journal article" date="2018" name="Front. Plant Sci.">
        <title>Red Clover (Trifolium pratense) and Zigzag Clover (T. medium) - A Picture of Genomic Similarities and Differences.</title>
        <authorList>
            <person name="Dluhosova J."/>
            <person name="Istvanek J."/>
            <person name="Nedelnik J."/>
            <person name="Repkova J."/>
        </authorList>
    </citation>
    <scope>NUCLEOTIDE SEQUENCE [LARGE SCALE GENOMIC DNA]</scope>
    <source>
        <strain evidence="2">cv. 10/8</strain>
        <tissue evidence="1">Leaf</tissue>
    </source>
</reference>
<organism evidence="1 2">
    <name type="scientific">Trifolium medium</name>
    <dbReference type="NCBI Taxonomy" id="97028"/>
    <lineage>
        <taxon>Eukaryota</taxon>
        <taxon>Viridiplantae</taxon>
        <taxon>Streptophyta</taxon>
        <taxon>Embryophyta</taxon>
        <taxon>Tracheophyta</taxon>
        <taxon>Spermatophyta</taxon>
        <taxon>Magnoliopsida</taxon>
        <taxon>eudicotyledons</taxon>
        <taxon>Gunneridae</taxon>
        <taxon>Pentapetalae</taxon>
        <taxon>rosids</taxon>
        <taxon>fabids</taxon>
        <taxon>Fabales</taxon>
        <taxon>Fabaceae</taxon>
        <taxon>Papilionoideae</taxon>
        <taxon>50 kb inversion clade</taxon>
        <taxon>NPAAA clade</taxon>
        <taxon>Hologalegina</taxon>
        <taxon>IRL clade</taxon>
        <taxon>Trifolieae</taxon>
        <taxon>Trifolium</taxon>
    </lineage>
</organism>
<comment type="caution">
    <text evidence="1">The sequence shown here is derived from an EMBL/GenBank/DDBJ whole genome shotgun (WGS) entry which is preliminary data.</text>
</comment>
<keyword evidence="2" id="KW-1185">Reference proteome</keyword>
<feature type="non-terminal residue" evidence="1">
    <location>
        <position position="1"/>
    </location>
</feature>
<sequence length="60" mass="6624">RCPSKLTSWQLHSIMLPSAFFWPASPSTLGSLNYSIEPLDDVILRHLIIPLGASAMEVSK</sequence>
<dbReference type="EMBL" id="LXQA011031802">
    <property type="protein sequence ID" value="MCI81966.1"/>
    <property type="molecule type" value="Genomic_DNA"/>
</dbReference>
<protein>
    <submittedName>
        <fullName evidence="1">Uncharacterized protein</fullName>
    </submittedName>
</protein>
<evidence type="ECO:0000313" key="1">
    <source>
        <dbReference type="EMBL" id="MCI81966.1"/>
    </source>
</evidence>
<proteinExistence type="predicted"/>
<dbReference type="AlphaFoldDB" id="A0A392V132"/>
<accession>A0A392V132</accession>
<name>A0A392V132_9FABA</name>
<evidence type="ECO:0000313" key="2">
    <source>
        <dbReference type="Proteomes" id="UP000265520"/>
    </source>
</evidence>
<dbReference type="Proteomes" id="UP000265520">
    <property type="component" value="Unassembled WGS sequence"/>
</dbReference>